<proteinExistence type="inferred from homology"/>
<dbReference type="Proteomes" id="UP000537130">
    <property type="component" value="Unassembled WGS sequence"/>
</dbReference>
<dbReference type="EMBL" id="JACHWY010000001">
    <property type="protein sequence ID" value="MBB3047124.1"/>
    <property type="molecule type" value="Genomic_DNA"/>
</dbReference>
<feature type="transmembrane region" description="Helical" evidence="9">
    <location>
        <begin position="133"/>
        <end position="156"/>
    </location>
</feature>
<evidence type="ECO:0000256" key="4">
    <source>
        <dbReference type="ARBA" id="ARBA00022692"/>
    </source>
</evidence>
<feature type="transmembrane region" description="Helical" evidence="9">
    <location>
        <begin position="103"/>
        <end position="121"/>
    </location>
</feature>
<keyword evidence="4 9" id="KW-0812">Transmembrane</keyword>
<evidence type="ECO:0000256" key="8">
    <source>
        <dbReference type="PIRNR" id="PIRNR018472"/>
    </source>
</evidence>
<dbReference type="PANTHER" id="PTHR37484">
    <property type="entry name" value="ROD SHAPE-DETERMINING PROTEIN MRED"/>
    <property type="match status" value="1"/>
</dbReference>
<dbReference type="AlphaFoldDB" id="A0A7W4W486"/>
<evidence type="ECO:0000256" key="2">
    <source>
        <dbReference type="ARBA" id="ARBA00007776"/>
    </source>
</evidence>
<evidence type="ECO:0000256" key="7">
    <source>
        <dbReference type="ARBA" id="ARBA00023136"/>
    </source>
</evidence>
<comment type="function">
    <text evidence="8">Involved in formation of the rod shape of the cell. May also contribute to regulation of formation of penicillin-binding proteins.</text>
</comment>
<dbReference type="RefSeq" id="WP_183409765.1">
    <property type="nucleotide sequence ID" value="NZ_JACHWY010000001.1"/>
</dbReference>
<reference evidence="10 11" key="1">
    <citation type="submission" date="2020-08" db="EMBL/GenBank/DDBJ databases">
        <title>Genomic Encyclopedia of Type Strains, Phase III (KMG-III): the genomes of soil and plant-associated and newly described type strains.</title>
        <authorList>
            <person name="Whitman W."/>
        </authorList>
    </citation>
    <scope>NUCLEOTIDE SEQUENCE [LARGE SCALE GENOMIC DNA]</scope>
    <source>
        <strain evidence="10 11">CECT 8654</strain>
    </source>
</reference>
<evidence type="ECO:0000256" key="6">
    <source>
        <dbReference type="ARBA" id="ARBA00022989"/>
    </source>
</evidence>
<evidence type="ECO:0000256" key="3">
    <source>
        <dbReference type="ARBA" id="ARBA00022475"/>
    </source>
</evidence>
<sequence length="161" mass="18359">MDDRTHSFWVVILTLFVALALSVHPLPLWARWFRPDWAVIVVCFWVLFLPNRVGVGVAWLTGLALDILHGVYPGQHAFALAVVAYFVQVSHQRLRMFGYRKQAVFIFSMVVIHLLLGQWVQNLVGVADISLLLLAQALMSALIWPLAHVVMTYLCYRFIVS</sequence>
<evidence type="ECO:0000313" key="10">
    <source>
        <dbReference type="EMBL" id="MBB3047124.1"/>
    </source>
</evidence>
<dbReference type="GO" id="GO:0005886">
    <property type="term" value="C:plasma membrane"/>
    <property type="evidence" value="ECO:0007669"/>
    <property type="project" value="UniProtKB-SubCell"/>
</dbReference>
<evidence type="ECO:0000313" key="11">
    <source>
        <dbReference type="Proteomes" id="UP000537130"/>
    </source>
</evidence>
<evidence type="ECO:0000256" key="5">
    <source>
        <dbReference type="ARBA" id="ARBA00022960"/>
    </source>
</evidence>
<comment type="caution">
    <text evidence="10">The sequence shown here is derived from an EMBL/GenBank/DDBJ whole genome shotgun (WGS) entry which is preliminary data.</text>
</comment>
<keyword evidence="7 8" id="KW-0472">Membrane</keyword>
<gene>
    <name evidence="10" type="ORF">FHR99_001360</name>
</gene>
<dbReference type="PANTHER" id="PTHR37484:SF1">
    <property type="entry name" value="ROD SHAPE-DETERMINING PROTEIN MRED"/>
    <property type="match status" value="1"/>
</dbReference>
<keyword evidence="5 8" id="KW-0133">Cell shape</keyword>
<keyword evidence="8" id="KW-0997">Cell inner membrane</keyword>
<dbReference type="InterPro" id="IPR026034">
    <property type="entry name" value="MreD_proteobac"/>
</dbReference>
<accession>A0A7W4W486</accession>
<organism evidence="10 11">
    <name type="scientific">Litorivivens lipolytica</name>
    <dbReference type="NCBI Taxonomy" id="1524264"/>
    <lineage>
        <taxon>Bacteria</taxon>
        <taxon>Pseudomonadati</taxon>
        <taxon>Pseudomonadota</taxon>
        <taxon>Gammaproteobacteria</taxon>
        <taxon>Litorivivens</taxon>
    </lineage>
</organism>
<feature type="transmembrane region" description="Helical" evidence="9">
    <location>
        <begin position="72"/>
        <end position="91"/>
    </location>
</feature>
<evidence type="ECO:0000256" key="1">
    <source>
        <dbReference type="ARBA" id="ARBA00004651"/>
    </source>
</evidence>
<evidence type="ECO:0000256" key="9">
    <source>
        <dbReference type="SAM" id="Phobius"/>
    </source>
</evidence>
<feature type="transmembrane region" description="Helical" evidence="9">
    <location>
        <begin position="6"/>
        <end position="30"/>
    </location>
</feature>
<feature type="transmembrane region" description="Helical" evidence="9">
    <location>
        <begin position="37"/>
        <end position="60"/>
    </location>
</feature>
<comment type="similarity">
    <text evidence="2 8">Belongs to the MreD family.</text>
</comment>
<keyword evidence="11" id="KW-1185">Reference proteome</keyword>
<dbReference type="Pfam" id="PF04093">
    <property type="entry name" value="MreD"/>
    <property type="match status" value="1"/>
</dbReference>
<dbReference type="GO" id="GO:0008360">
    <property type="term" value="P:regulation of cell shape"/>
    <property type="evidence" value="ECO:0007669"/>
    <property type="project" value="UniProtKB-UniRule"/>
</dbReference>
<comment type="subcellular location">
    <subcellularLocation>
        <location evidence="8">Cell inner membrane</location>
    </subcellularLocation>
    <subcellularLocation>
        <location evidence="1">Cell membrane</location>
        <topology evidence="1">Multi-pass membrane protein</topology>
    </subcellularLocation>
</comment>
<keyword evidence="6 9" id="KW-1133">Transmembrane helix</keyword>
<protein>
    <recommendedName>
        <fullName evidence="8">Rod shape-determining protein MreD</fullName>
    </recommendedName>
</protein>
<keyword evidence="3 8" id="KW-1003">Cell membrane</keyword>
<dbReference type="PIRSF" id="PIRSF018472">
    <property type="entry name" value="MreD_proteobac"/>
    <property type="match status" value="1"/>
</dbReference>
<dbReference type="InterPro" id="IPR007227">
    <property type="entry name" value="Cell_shape_determining_MreD"/>
</dbReference>
<dbReference type="NCBIfam" id="TIGR03426">
    <property type="entry name" value="shape_MreD"/>
    <property type="match status" value="1"/>
</dbReference>
<name>A0A7W4W486_9GAMM</name>